<keyword evidence="8 11" id="KW-1133">Transmembrane helix</keyword>
<evidence type="ECO:0000256" key="3">
    <source>
        <dbReference type="ARBA" id="ARBA00022475"/>
    </source>
</evidence>
<feature type="chain" id="PRO_5032428176" description="Leucine-rich repeat-containing N-terminal plant-type domain-containing protein" evidence="12">
    <location>
        <begin position="21"/>
        <end position="978"/>
    </location>
</feature>
<dbReference type="PANTHER" id="PTHR48061:SF2">
    <property type="entry name" value="RECEPTOR LIKE PROTEIN 30-LIKE"/>
    <property type="match status" value="1"/>
</dbReference>
<dbReference type="Pfam" id="PF08263">
    <property type="entry name" value="LRRNT_2"/>
    <property type="match status" value="1"/>
</dbReference>
<dbReference type="SMART" id="SM00369">
    <property type="entry name" value="LRR_TYP"/>
    <property type="match status" value="12"/>
</dbReference>
<dbReference type="InterPro" id="IPR032675">
    <property type="entry name" value="LRR_dom_sf"/>
</dbReference>
<protein>
    <recommendedName>
        <fullName evidence="13">Leucine-rich repeat-containing N-terminal plant-type domain-containing protein</fullName>
    </recommendedName>
</protein>
<keyword evidence="10" id="KW-0325">Glycoprotein</keyword>
<accession>A0A835DVU4</accession>
<keyword evidence="3" id="KW-1003">Cell membrane</keyword>
<proteinExistence type="inferred from homology"/>
<evidence type="ECO:0000256" key="4">
    <source>
        <dbReference type="ARBA" id="ARBA00022614"/>
    </source>
</evidence>
<dbReference type="FunFam" id="3.80.10.10:FF:000095">
    <property type="entry name" value="LRR receptor-like serine/threonine-protein kinase GSO1"/>
    <property type="match status" value="3"/>
</dbReference>
<name>A0A835DVU4_TETSI</name>
<dbReference type="Pfam" id="PF00560">
    <property type="entry name" value="LRR_1"/>
    <property type="match status" value="9"/>
</dbReference>
<comment type="caution">
    <text evidence="14">The sequence shown here is derived from an EMBL/GenBank/DDBJ whole genome shotgun (WGS) entry which is preliminary data.</text>
</comment>
<comment type="subcellular location">
    <subcellularLocation>
        <location evidence="1">Cell membrane</location>
        <topology evidence="1">Single-pass type I membrane protein</topology>
    </subcellularLocation>
</comment>
<gene>
    <name evidence="14" type="ORF">HHK36_002242</name>
</gene>
<evidence type="ECO:0000256" key="10">
    <source>
        <dbReference type="ARBA" id="ARBA00023180"/>
    </source>
</evidence>
<dbReference type="PRINTS" id="PR00019">
    <property type="entry name" value="LEURICHRPT"/>
</dbReference>
<dbReference type="PROSITE" id="PS51450">
    <property type="entry name" value="LRR"/>
    <property type="match status" value="1"/>
</dbReference>
<dbReference type="InterPro" id="IPR003591">
    <property type="entry name" value="Leu-rich_rpt_typical-subtyp"/>
</dbReference>
<keyword evidence="7" id="KW-0677">Repeat</keyword>
<dbReference type="GO" id="GO:0005886">
    <property type="term" value="C:plasma membrane"/>
    <property type="evidence" value="ECO:0007669"/>
    <property type="project" value="UniProtKB-SubCell"/>
</dbReference>
<evidence type="ECO:0000256" key="5">
    <source>
        <dbReference type="ARBA" id="ARBA00022692"/>
    </source>
</evidence>
<keyword evidence="5 11" id="KW-0812">Transmembrane</keyword>
<feature type="domain" description="Leucine-rich repeat-containing N-terminal plant-type" evidence="13">
    <location>
        <begin position="29"/>
        <end position="76"/>
    </location>
</feature>
<evidence type="ECO:0000256" key="1">
    <source>
        <dbReference type="ARBA" id="ARBA00004251"/>
    </source>
</evidence>
<evidence type="ECO:0000313" key="15">
    <source>
        <dbReference type="Proteomes" id="UP000655225"/>
    </source>
</evidence>
<dbReference type="SMART" id="SM00365">
    <property type="entry name" value="LRR_SD22"/>
    <property type="match status" value="7"/>
</dbReference>
<comment type="similarity">
    <text evidence="2">Belongs to the RLP family.</text>
</comment>
<feature type="transmembrane region" description="Helical" evidence="11">
    <location>
        <begin position="927"/>
        <end position="945"/>
    </location>
</feature>
<evidence type="ECO:0000256" key="8">
    <source>
        <dbReference type="ARBA" id="ARBA00022989"/>
    </source>
</evidence>
<evidence type="ECO:0000256" key="7">
    <source>
        <dbReference type="ARBA" id="ARBA00022737"/>
    </source>
</evidence>
<reference evidence="14 15" key="1">
    <citation type="submission" date="2020-04" db="EMBL/GenBank/DDBJ databases">
        <title>Plant Genome Project.</title>
        <authorList>
            <person name="Zhang R.-G."/>
        </authorList>
    </citation>
    <scope>NUCLEOTIDE SEQUENCE [LARGE SCALE GENOMIC DNA]</scope>
    <source>
        <strain evidence="14">YNK0</strain>
        <tissue evidence="14">Leaf</tissue>
    </source>
</reference>
<dbReference type="EMBL" id="JABCRI010000001">
    <property type="protein sequence ID" value="KAF8414242.1"/>
    <property type="molecule type" value="Genomic_DNA"/>
</dbReference>
<evidence type="ECO:0000256" key="2">
    <source>
        <dbReference type="ARBA" id="ARBA00009592"/>
    </source>
</evidence>
<dbReference type="InterPro" id="IPR046956">
    <property type="entry name" value="RLP23-like"/>
</dbReference>
<evidence type="ECO:0000313" key="14">
    <source>
        <dbReference type="EMBL" id="KAF8414242.1"/>
    </source>
</evidence>
<dbReference type="OMA" id="WANNTEC"/>
<keyword evidence="4" id="KW-0433">Leucine-rich repeat</keyword>
<evidence type="ECO:0000259" key="13">
    <source>
        <dbReference type="Pfam" id="PF08263"/>
    </source>
</evidence>
<dbReference type="InterPro" id="IPR001611">
    <property type="entry name" value="Leu-rich_rpt"/>
</dbReference>
<keyword evidence="9 11" id="KW-0472">Membrane</keyword>
<dbReference type="AlphaFoldDB" id="A0A835DVU4"/>
<organism evidence="14 15">
    <name type="scientific">Tetracentron sinense</name>
    <name type="common">Spur-leaf</name>
    <dbReference type="NCBI Taxonomy" id="13715"/>
    <lineage>
        <taxon>Eukaryota</taxon>
        <taxon>Viridiplantae</taxon>
        <taxon>Streptophyta</taxon>
        <taxon>Embryophyta</taxon>
        <taxon>Tracheophyta</taxon>
        <taxon>Spermatophyta</taxon>
        <taxon>Magnoliopsida</taxon>
        <taxon>Trochodendrales</taxon>
        <taxon>Trochodendraceae</taxon>
        <taxon>Tetracentron</taxon>
    </lineage>
</organism>
<keyword evidence="6 12" id="KW-0732">Signal</keyword>
<dbReference type="Pfam" id="PF13855">
    <property type="entry name" value="LRR_8"/>
    <property type="match status" value="3"/>
</dbReference>
<evidence type="ECO:0000256" key="11">
    <source>
        <dbReference type="SAM" id="Phobius"/>
    </source>
</evidence>
<dbReference type="OrthoDB" id="442066at2759"/>
<keyword evidence="15" id="KW-1185">Reference proteome</keyword>
<sequence length="978" mass="109533">MGSSLSYLLFLLSLFHIIITCEPHPCLHHQSSALLHFKRSFSITGSTSCYCAYTYPKVESWNPDTDCCFWEGVTCDIATGHVIGLDLSCTWLYGSIHSNSTLFHLRHLQTLNLACNDFKNSHISYGFHRLTSLTHLNLSTSGFSGRIASQISRLTKLISLDLSSNYQLKPSLGKLLQRLANLRELKLDRVNISSVVPNFLGNFSSLTSLSLFDCNLFGEFPTSIFLLPNLQTLVVGHNPNLAGYFPEFHSDSSLRLLDLSETKFFGKLPNSIGNLKLLNQLALSDCNFSGSIPYSLWNLTQLVILDLSNNKFNGRIPSSLSNLTRIESLSLEYNQLTGPLPSYVSQLSNLTCINLSGNSLGGEIPASLFTLPSLRDLDLSENKLTGSLNEFQSSSVLPLEEINLWGNELHGPIPRSFSKLKNLRSLDLSLNKLSGTVESDMFLMLKNLTRLCLSYNSLSLITTVRLNSTFPKFQWLSFSSNMISEFPDFLRNQNKLEYLDLSNNKIHGQIPKWMWNVGKETLSYMNLSHNFLQGLEEPPTILPWGRLNFLDLHSNQLQGPFPVPPLSTTYFSVSSNNLTGEIPPLICKVSSLYILDLSNNHMSGLIPQCMGGFSNVISVLNLGRNRFRGTIPPTFTNGSNLRTLDFSNNQLRGRVPRSLVNCKKLEVLDLGNNQLNDTFPFWLERLPELQVLTLRSNKLHGTVERHRTDYAFSKLRIIDLSYNEFTGDLPSTYFLSWSAMMMSSEKESQLKYMGGVYYQNSVIVMNKGQEMKFLKILTIFTAIDLSNNKFQGEIPKSIGNLKSLRALNFSHNSLTGHIPSSLGNLTKLESLDLSQNKLSGEIPQQLTNLTFLAVLNLSRNHLMGRIPQGQQFETFSYTSYDGNSGLCGYPLSEKCGNVKDVQPPPSTFQKGQDSEGMRKAIEWKAVLMGYGCGVVIGAVIGYIIIGRQNGWLVKTTEATLSKRNKKRSNKIGDMPRQR</sequence>
<dbReference type="PANTHER" id="PTHR48061">
    <property type="entry name" value="LEUCINE-RICH REPEAT RECEPTOR PROTEIN KINASE EMS1-LIKE-RELATED"/>
    <property type="match status" value="1"/>
</dbReference>
<dbReference type="Proteomes" id="UP000655225">
    <property type="component" value="Unassembled WGS sequence"/>
</dbReference>
<evidence type="ECO:0000256" key="9">
    <source>
        <dbReference type="ARBA" id="ARBA00023136"/>
    </source>
</evidence>
<evidence type="ECO:0000256" key="6">
    <source>
        <dbReference type="ARBA" id="ARBA00022729"/>
    </source>
</evidence>
<feature type="signal peptide" evidence="12">
    <location>
        <begin position="1"/>
        <end position="20"/>
    </location>
</feature>
<dbReference type="SUPFAM" id="SSF52058">
    <property type="entry name" value="L domain-like"/>
    <property type="match status" value="3"/>
</dbReference>
<evidence type="ECO:0000256" key="12">
    <source>
        <dbReference type="SAM" id="SignalP"/>
    </source>
</evidence>
<dbReference type="Gene3D" id="3.80.10.10">
    <property type="entry name" value="Ribonuclease Inhibitor"/>
    <property type="match status" value="5"/>
</dbReference>
<dbReference type="InterPro" id="IPR013210">
    <property type="entry name" value="LRR_N_plant-typ"/>
</dbReference>